<dbReference type="SUPFAM" id="SSF55729">
    <property type="entry name" value="Acyl-CoA N-acyltransferases (Nat)"/>
    <property type="match status" value="1"/>
</dbReference>
<dbReference type="CDD" id="cd04301">
    <property type="entry name" value="NAT_SF"/>
    <property type="match status" value="1"/>
</dbReference>
<reference evidence="4 5" key="1">
    <citation type="submission" date="2015-09" db="EMBL/GenBank/DDBJ databases">
        <authorList>
            <consortium name="Pathogen Informatics"/>
        </authorList>
    </citation>
    <scope>NUCLEOTIDE SEQUENCE [LARGE SCALE GENOMIC DNA]</scope>
    <source>
        <strain evidence="4 5">2789STDY5608850</strain>
    </source>
</reference>
<sequence>MCHCAALLGKDGMMTDRYILDKSVRINDAVRASYDELTAKTFGFTFEEWYRQGFWTDKNVPYALRDGTKVISNVSVNPMDILWNGEMRRYVQLGTVMTDPEYRGRGLARILISEILKDWRDRCDAMFLFANDSVLDFYPRFGFIRESTYQFRRPVIPNPGGMRKLDMECGADRELLRSCYLKSNPFSQLTVVNNFELLMFYSISFMKNCIFYLKKFDAVIIAEYEDTVMACYDIFCDPHQELDAILSASAKEDTAFADLGFSPVSVGTCVPTEEKGDTLFLLKGKENIWKGRQLTFPHLFHT</sequence>
<dbReference type="Proteomes" id="UP000095651">
    <property type="component" value="Unassembled WGS sequence"/>
</dbReference>
<dbReference type="InterPro" id="IPR000182">
    <property type="entry name" value="GNAT_dom"/>
</dbReference>
<evidence type="ECO:0000259" key="3">
    <source>
        <dbReference type="PROSITE" id="PS51186"/>
    </source>
</evidence>
<accession>A0A173Z6V3</accession>
<keyword evidence="2" id="KW-0012">Acyltransferase</keyword>
<feature type="domain" description="N-acetyltransferase" evidence="3">
    <location>
        <begin position="22"/>
        <end position="172"/>
    </location>
</feature>
<dbReference type="InterPro" id="IPR016181">
    <property type="entry name" value="Acyl_CoA_acyltransferase"/>
</dbReference>
<evidence type="ECO:0000256" key="2">
    <source>
        <dbReference type="ARBA" id="ARBA00023315"/>
    </source>
</evidence>
<evidence type="ECO:0000313" key="5">
    <source>
        <dbReference type="Proteomes" id="UP000095651"/>
    </source>
</evidence>
<dbReference type="InterPro" id="IPR050680">
    <property type="entry name" value="YpeA/RimI_acetyltransf"/>
</dbReference>
<dbReference type="Gene3D" id="3.40.630.30">
    <property type="match status" value="1"/>
</dbReference>
<dbReference type="PANTHER" id="PTHR43420">
    <property type="entry name" value="ACETYLTRANSFERASE"/>
    <property type="match status" value="1"/>
</dbReference>
<dbReference type="EMBL" id="CYZE01000002">
    <property type="protein sequence ID" value="CUN70925.1"/>
    <property type="molecule type" value="Genomic_DNA"/>
</dbReference>
<protein>
    <submittedName>
        <fullName evidence="4">GNAT family acetyltransferase</fullName>
    </submittedName>
</protein>
<gene>
    <name evidence="4" type="ORF">ERS852407_00867</name>
</gene>
<dbReference type="PANTHER" id="PTHR43420:SF31">
    <property type="entry name" value="ACETYLTRANSFERASE"/>
    <property type="match status" value="1"/>
</dbReference>
<dbReference type="GO" id="GO:0016747">
    <property type="term" value="F:acyltransferase activity, transferring groups other than amino-acyl groups"/>
    <property type="evidence" value="ECO:0007669"/>
    <property type="project" value="InterPro"/>
</dbReference>
<proteinExistence type="predicted"/>
<dbReference type="AlphaFoldDB" id="A0A173Z6V3"/>
<organism evidence="4 5">
    <name type="scientific">Hungatella hathewayi</name>
    <dbReference type="NCBI Taxonomy" id="154046"/>
    <lineage>
        <taxon>Bacteria</taxon>
        <taxon>Bacillati</taxon>
        <taxon>Bacillota</taxon>
        <taxon>Clostridia</taxon>
        <taxon>Lachnospirales</taxon>
        <taxon>Lachnospiraceae</taxon>
        <taxon>Hungatella</taxon>
    </lineage>
</organism>
<keyword evidence="1 4" id="KW-0808">Transferase</keyword>
<evidence type="ECO:0000313" key="4">
    <source>
        <dbReference type="EMBL" id="CUN70925.1"/>
    </source>
</evidence>
<dbReference type="Pfam" id="PF13527">
    <property type="entry name" value="Acetyltransf_9"/>
    <property type="match status" value="1"/>
</dbReference>
<name>A0A173Z6V3_9FIRM</name>
<evidence type="ECO:0000256" key="1">
    <source>
        <dbReference type="ARBA" id="ARBA00022679"/>
    </source>
</evidence>
<dbReference type="PROSITE" id="PS51186">
    <property type="entry name" value="GNAT"/>
    <property type="match status" value="1"/>
</dbReference>